<feature type="compositionally biased region" description="Polar residues" evidence="1">
    <location>
        <begin position="43"/>
        <end position="53"/>
    </location>
</feature>
<name>A0AA39X065_9PEZI</name>
<organism evidence="2 3">
    <name type="scientific">Bombardia bombarda</name>
    <dbReference type="NCBI Taxonomy" id="252184"/>
    <lineage>
        <taxon>Eukaryota</taxon>
        <taxon>Fungi</taxon>
        <taxon>Dikarya</taxon>
        <taxon>Ascomycota</taxon>
        <taxon>Pezizomycotina</taxon>
        <taxon>Sordariomycetes</taxon>
        <taxon>Sordariomycetidae</taxon>
        <taxon>Sordariales</taxon>
        <taxon>Lasiosphaeriaceae</taxon>
        <taxon>Bombardia</taxon>
    </lineage>
</organism>
<evidence type="ECO:0000256" key="1">
    <source>
        <dbReference type="SAM" id="MobiDB-lite"/>
    </source>
</evidence>
<accession>A0AA39X065</accession>
<proteinExistence type="predicted"/>
<keyword evidence="3" id="KW-1185">Reference proteome</keyword>
<sequence length="449" mass="49586">MAEICEPGELPFNPLKDEIGDEEYNYPPPAPEQRSSPPGSPFTRAQSTPTVRQTPFVKSPDEHDSGSATALALAPIPIPVPSQRTVPLTVAANSATAGSVETDLLEVLDPAGDLVLIVGTEGKKFLVCSRTMARHSDFFVRFNREYEASPHTDGRKPRCIRLARQKVEAMRVVLLKVHGKLAQVYTYVSSTNLQLLHDVIVATHHFDMTECLAGISVKWLKLVYKPQPSRYDEIATQLWITFRLGHLGCVKQTIQAMVTYGRLNSEGELIGRGAKDSQPYCKFPTMEALGILDDIKKCRDDMITKLVTIVSDAHDGLMNSPIIVSAICSGESVCRAKQSQTRCDCTMGGALGRALRQLDWKNEDLSASPHRLYTHIEAIRAKALEQTGSTQAHQHCEPFGGKLPSLQQLAHDMVETMSFDVDKFTRRARALGFSNPRYQAERPGADGEM</sequence>
<protein>
    <recommendedName>
        <fullName evidence="4">BTB domain-containing protein</fullName>
    </recommendedName>
</protein>
<gene>
    <name evidence="2" type="ORF">B0T17DRAFT_654708</name>
</gene>
<dbReference type="AlphaFoldDB" id="A0AA39X065"/>
<evidence type="ECO:0000313" key="2">
    <source>
        <dbReference type="EMBL" id="KAK0624864.1"/>
    </source>
</evidence>
<evidence type="ECO:0000313" key="3">
    <source>
        <dbReference type="Proteomes" id="UP001174934"/>
    </source>
</evidence>
<reference evidence="2" key="1">
    <citation type="submission" date="2023-06" db="EMBL/GenBank/DDBJ databases">
        <title>Genome-scale phylogeny and comparative genomics of the fungal order Sordariales.</title>
        <authorList>
            <consortium name="Lawrence Berkeley National Laboratory"/>
            <person name="Hensen N."/>
            <person name="Bonometti L."/>
            <person name="Westerberg I."/>
            <person name="Brannstrom I.O."/>
            <person name="Guillou S."/>
            <person name="Cros-Aarteil S."/>
            <person name="Calhoun S."/>
            <person name="Haridas S."/>
            <person name="Kuo A."/>
            <person name="Mondo S."/>
            <person name="Pangilinan J."/>
            <person name="Riley R."/>
            <person name="LaButti K."/>
            <person name="Andreopoulos B."/>
            <person name="Lipzen A."/>
            <person name="Chen C."/>
            <person name="Yanf M."/>
            <person name="Daum C."/>
            <person name="Ng V."/>
            <person name="Clum A."/>
            <person name="Steindorff A."/>
            <person name="Ohm R."/>
            <person name="Martin F."/>
            <person name="Silar P."/>
            <person name="Natvig D."/>
            <person name="Lalanne C."/>
            <person name="Gautier V."/>
            <person name="Ament-velasquez S.L."/>
            <person name="Kruys A."/>
            <person name="Hutchinson M.I."/>
            <person name="Powell A.J."/>
            <person name="Barry K."/>
            <person name="Miller A.N."/>
            <person name="Grigoriev I.V."/>
            <person name="Debuchy R."/>
            <person name="Gladieux P."/>
            <person name="Thoren M.H."/>
            <person name="Johannesson H."/>
        </authorList>
    </citation>
    <scope>NUCLEOTIDE SEQUENCE</scope>
    <source>
        <strain evidence="2">SMH3391-2</strain>
    </source>
</reference>
<dbReference type="Proteomes" id="UP001174934">
    <property type="component" value="Unassembled WGS sequence"/>
</dbReference>
<evidence type="ECO:0008006" key="4">
    <source>
        <dbReference type="Google" id="ProtNLM"/>
    </source>
</evidence>
<dbReference type="EMBL" id="JAULSR010000003">
    <property type="protein sequence ID" value="KAK0624864.1"/>
    <property type="molecule type" value="Genomic_DNA"/>
</dbReference>
<comment type="caution">
    <text evidence="2">The sequence shown here is derived from an EMBL/GenBank/DDBJ whole genome shotgun (WGS) entry which is preliminary data.</text>
</comment>
<feature type="region of interest" description="Disordered" evidence="1">
    <location>
        <begin position="1"/>
        <end position="68"/>
    </location>
</feature>